<keyword evidence="2 6" id="KW-0812">Transmembrane</keyword>
<keyword evidence="3 6" id="KW-1133">Transmembrane helix</keyword>
<feature type="compositionally biased region" description="Low complexity" evidence="5">
    <location>
        <begin position="125"/>
        <end position="164"/>
    </location>
</feature>
<evidence type="ECO:0000256" key="4">
    <source>
        <dbReference type="ARBA" id="ARBA00023136"/>
    </source>
</evidence>
<protein>
    <recommendedName>
        <fullName evidence="8">WSC domain-containing protein</fullName>
    </recommendedName>
</protein>
<evidence type="ECO:0000256" key="7">
    <source>
        <dbReference type="SAM" id="SignalP"/>
    </source>
</evidence>
<dbReference type="GO" id="GO:0071944">
    <property type="term" value="C:cell periphery"/>
    <property type="evidence" value="ECO:0007669"/>
    <property type="project" value="UniProtKB-ARBA"/>
</dbReference>
<dbReference type="GO" id="GO:0016020">
    <property type="term" value="C:membrane"/>
    <property type="evidence" value="ECO:0007669"/>
    <property type="project" value="UniProtKB-SubCell"/>
</dbReference>
<comment type="caution">
    <text evidence="9">The sequence shown here is derived from an EMBL/GenBank/DDBJ whole genome shotgun (WGS) entry which is preliminary data.</text>
</comment>
<dbReference type="AlphaFoldDB" id="A0A9P7ZHE5"/>
<feature type="domain" description="WSC" evidence="8">
    <location>
        <begin position="27"/>
        <end position="114"/>
    </location>
</feature>
<keyword evidence="7" id="KW-0732">Signal</keyword>
<feature type="signal peptide" evidence="7">
    <location>
        <begin position="1"/>
        <end position="26"/>
    </location>
</feature>
<keyword evidence="10" id="KW-1185">Reference proteome</keyword>
<dbReference type="EMBL" id="MU251267">
    <property type="protein sequence ID" value="KAG9251615.1"/>
    <property type="molecule type" value="Genomic_DNA"/>
</dbReference>
<organism evidence="9 10">
    <name type="scientific">Emericellopsis atlantica</name>
    <dbReference type="NCBI Taxonomy" id="2614577"/>
    <lineage>
        <taxon>Eukaryota</taxon>
        <taxon>Fungi</taxon>
        <taxon>Dikarya</taxon>
        <taxon>Ascomycota</taxon>
        <taxon>Pezizomycotina</taxon>
        <taxon>Sordariomycetes</taxon>
        <taxon>Hypocreomycetidae</taxon>
        <taxon>Hypocreales</taxon>
        <taxon>Bionectriaceae</taxon>
        <taxon>Emericellopsis</taxon>
    </lineage>
</organism>
<feature type="chain" id="PRO_5040388562" description="WSC domain-containing protein" evidence="7">
    <location>
        <begin position="27"/>
        <end position="341"/>
    </location>
</feature>
<keyword evidence="4 6" id="KW-0472">Membrane</keyword>
<dbReference type="PANTHER" id="PTHR15549">
    <property type="entry name" value="PAIRED IMMUNOGLOBULIN-LIKE TYPE 2 RECEPTOR"/>
    <property type="match status" value="1"/>
</dbReference>
<gene>
    <name evidence="9" type="ORF">F5Z01DRAFT_272911</name>
</gene>
<evidence type="ECO:0000313" key="10">
    <source>
        <dbReference type="Proteomes" id="UP000887229"/>
    </source>
</evidence>
<dbReference type="InterPro" id="IPR002889">
    <property type="entry name" value="WSC_carb-bd"/>
</dbReference>
<evidence type="ECO:0000256" key="2">
    <source>
        <dbReference type="ARBA" id="ARBA00022692"/>
    </source>
</evidence>
<dbReference type="PANTHER" id="PTHR15549:SF30">
    <property type="entry name" value="MID2 DOMAIN-CONTAINING PROTEIN"/>
    <property type="match status" value="1"/>
</dbReference>
<accession>A0A9P7ZHE5</accession>
<sequence>MASPISRRAGLGVLLFLAATPALVSASVPLDLCASFNSGTTDEFRDDYQTNGLCFDHCKENYAFAITQQNSCWCSDFAPSEDSQVNLSKCNLPCPAYPAENCGGRGLYGYVILNGKLPEGTRGPTESTSTTTTTTTKSKAESTTTTETDTDVPQSTTMTQTVTTDGEVRTVTVIPTITSGGGNSGESANDSAGSQSKNDGGGLGTGAVVGIVVGVIAAVLIAAGAILFWFFKRRKRNQQSDYTEDPSVRGNSSDRVGSSHPEMSKGAGALSGAGSNSPTSTSNRNSMLAIDPRMDPFKQGLYMRNGSHESINTLRDDHDYSRRIQSPKVLRATNPDPDNNG</sequence>
<name>A0A9P7ZHE5_9HYPO</name>
<dbReference type="InterPro" id="IPR051694">
    <property type="entry name" value="Immunoregulatory_rcpt-like"/>
</dbReference>
<dbReference type="OrthoDB" id="2537459at2759"/>
<comment type="subcellular location">
    <subcellularLocation>
        <location evidence="1">Membrane</location>
        <topology evidence="1">Single-pass membrane protein</topology>
    </subcellularLocation>
</comment>
<feature type="compositionally biased region" description="Low complexity" evidence="5">
    <location>
        <begin position="264"/>
        <end position="286"/>
    </location>
</feature>
<evidence type="ECO:0000313" key="9">
    <source>
        <dbReference type="EMBL" id="KAG9251615.1"/>
    </source>
</evidence>
<dbReference type="GeneID" id="70289593"/>
<feature type="compositionally biased region" description="Polar residues" evidence="5">
    <location>
        <begin position="185"/>
        <end position="198"/>
    </location>
</feature>
<feature type="region of interest" description="Disordered" evidence="5">
    <location>
        <begin position="118"/>
        <end position="201"/>
    </location>
</feature>
<evidence type="ECO:0000256" key="1">
    <source>
        <dbReference type="ARBA" id="ARBA00004167"/>
    </source>
</evidence>
<dbReference type="Proteomes" id="UP000887229">
    <property type="component" value="Unassembled WGS sequence"/>
</dbReference>
<evidence type="ECO:0000259" key="8">
    <source>
        <dbReference type="PROSITE" id="PS51212"/>
    </source>
</evidence>
<reference evidence="9" key="1">
    <citation type="journal article" date="2021" name="IMA Fungus">
        <title>Genomic characterization of three marine fungi, including Emericellopsis atlantica sp. nov. with signatures of a generalist lifestyle and marine biomass degradation.</title>
        <authorList>
            <person name="Hagestad O.C."/>
            <person name="Hou L."/>
            <person name="Andersen J.H."/>
            <person name="Hansen E.H."/>
            <person name="Altermark B."/>
            <person name="Li C."/>
            <person name="Kuhnert E."/>
            <person name="Cox R.J."/>
            <person name="Crous P.W."/>
            <person name="Spatafora J.W."/>
            <person name="Lail K."/>
            <person name="Amirebrahimi M."/>
            <person name="Lipzen A."/>
            <person name="Pangilinan J."/>
            <person name="Andreopoulos W."/>
            <person name="Hayes R.D."/>
            <person name="Ng V."/>
            <person name="Grigoriev I.V."/>
            <person name="Jackson S.A."/>
            <person name="Sutton T.D.S."/>
            <person name="Dobson A.D.W."/>
            <person name="Rama T."/>
        </authorList>
    </citation>
    <scope>NUCLEOTIDE SEQUENCE</scope>
    <source>
        <strain evidence="9">TS7</strain>
    </source>
</reference>
<dbReference type="PROSITE" id="PS51212">
    <property type="entry name" value="WSC"/>
    <property type="match status" value="1"/>
</dbReference>
<feature type="transmembrane region" description="Helical" evidence="6">
    <location>
        <begin position="207"/>
        <end position="231"/>
    </location>
</feature>
<evidence type="ECO:0000256" key="3">
    <source>
        <dbReference type="ARBA" id="ARBA00022989"/>
    </source>
</evidence>
<evidence type="ECO:0000256" key="5">
    <source>
        <dbReference type="SAM" id="MobiDB-lite"/>
    </source>
</evidence>
<feature type="region of interest" description="Disordered" evidence="5">
    <location>
        <begin position="238"/>
        <end position="291"/>
    </location>
</feature>
<dbReference type="SMART" id="SM00321">
    <property type="entry name" value="WSC"/>
    <property type="match status" value="1"/>
</dbReference>
<proteinExistence type="predicted"/>
<feature type="region of interest" description="Disordered" evidence="5">
    <location>
        <begin position="303"/>
        <end position="341"/>
    </location>
</feature>
<dbReference type="Pfam" id="PF01822">
    <property type="entry name" value="WSC"/>
    <property type="match status" value="1"/>
</dbReference>
<dbReference type="RefSeq" id="XP_046115539.1">
    <property type="nucleotide sequence ID" value="XM_046258690.1"/>
</dbReference>
<evidence type="ECO:0000256" key="6">
    <source>
        <dbReference type="SAM" id="Phobius"/>
    </source>
</evidence>